<evidence type="ECO:0000256" key="4">
    <source>
        <dbReference type="ARBA" id="ARBA00012745"/>
    </source>
</evidence>
<comment type="catalytic activity">
    <reaction evidence="11">
        <text>a UDP-3-O-[(3R)-3-hydroxyacyl]-N-acetyl-alpha-D-glucosamine + H2O = a UDP-3-O-[(3R)-3-hydroxyacyl]-alpha-D-glucosamine + acetate</text>
        <dbReference type="Rhea" id="RHEA:67816"/>
        <dbReference type="ChEBI" id="CHEBI:15377"/>
        <dbReference type="ChEBI" id="CHEBI:30089"/>
        <dbReference type="ChEBI" id="CHEBI:137740"/>
        <dbReference type="ChEBI" id="CHEBI:173225"/>
        <dbReference type="EC" id="3.5.1.108"/>
    </reaction>
</comment>
<dbReference type="EMBL" id="CP012752">
    <property type="protein sequence ID" value="ALG09598.1"/>
    <property type="molecule type" value="Genomic_DNA"/>
</dbReference>
<dbReference type="GO" id="GO:0009245">
    <property type="term" value="P:lipid A biosynthetic process"/>
    <property type="evidence" value="ECO:0007669"/>
    <property type="project" value="UniProtKB-KW"/>
</dbReference>
<dbReference type="InterPro" id="IPR004463">
    <property type="entry name" value="UDP-acyl_GlcNac_deAcase"/>
</dbReference>
<accession>A0A0N9HWE8</accession>
<evidence type="ECO:0000256" key="6">
    <source>
        <dbReference type="ARBA" id="ARBA00022556"/>
    </source>
</evidence>
<proteinExistence type="predicted"/>
<dbReference type="GO" id="GO:0103117">
    <property type="term" value="F:UDP-3-O-acyl-N-acetylglucosamine deacetylase activity"/>
    <property type="evidence" value="ECO:0007669"/>
    <property type="project" value="UniProtKB-EC"/>
</dbReference>
<evidence type="ECO:0000256" key="12">
    <source>
        <dbReference type="SAM" id="MobiDB-lite"/>
    </source>
</evidence>
<dbReference type="PANTHER" id="PTHR33694:SF1">
    <property type="entry name" value="UDP-3-O-ACYL-N-ACETYLGLUCOSAMINE DEACETYLASE 1, MITOCHONDRIAL-RELATED"/>
    <property type="match status" value="1"/>
</dbReference>
<dbReference type="SUPFAM" id="SSF54211">
    <property type="entry name" value="Ribosomal protein S5 domain 2-like"/>
    <property type="match status" value="2"/>
</dbReference>
<dbReference type="InterPro" id="IPR020568">
    <property type="entry name" value="Ribosomal_Su5_D2-typ_SF"/>
</dbReference>
<evidence type="ECO:0000256" key="11">
    <source>
        <dbReference type="ARBA" id="ARBA00024535"/>
    </source>
</evidence>
<dbReference type="GO" id="GO:0016020">
    <property type="term" value="C:membrane"/>
    <property type="evidence" value="ECO:0007669"/>
    <property type="project" value="GOC"/>
</dbReference>
<dbReference type="Proteomes" id="UP000063699">
    <property type="component" value="Chromosome"/>
</dbReference>
<dbReference type="Pfam" id="PF03331">
    <property type="entry name" value="LpxC"/>
    <property type="match status" value="1"/>
</dbReference>
<evidence type="ECO:0000256" key="8">
    <source>
        <dbReference type="ARBA" id="ARBA00022801"/>
    </source>
</evidence>
<dbReference type="Gene3D" id="3.30.230.20">
    <property type="entry name" value="lpxc deacetylase, domain 1"/>
    <property type="match status" value="1"/>
</dbReference>
<evidence type="ECO:0000313" key="14">
    <source>
        <dbReference type="Proteomes" id="UP000063699"/>
    </source>
</evidence>
<evidence type="ECO:0000256" key="7">
    <source>
        <dbReference type="ARBA" id="ARBA00022723"/>
    </source>
</evidence>
<feature type="region of interest" description="Disordered" evidence="12">
    <location>
        <begin position="1"/>
        <end position="28"/>
    </location>
</feature>
<dbReference type="EC" id="3.5.1.108" evidence="4"/>
<sequence>MTIHPGEDGIAFRHGGTRIPAAPDAVTGTRRNTTLGDVATVEHIMSAFAGVEITDAEVEVSCPELPALDGSAAGFVAALDAVEELTPTEIALPDREVVVSDNDAWIRVQPGTGQWTYSYECFGVTQTVKCVMPDDYLTGVSRARTIAHAHEVQALLDSGIGQGLDIGSVVLIGTDGYGNEPRYPDEPARHKLLDLAGDLYLAGIPARCLDVTAHRSGHTAGVRMAALLASSRCP</sequence>
<evidence type="ECO:0000313" key="13">
    <source>
        <dbReference type="EMBL" id="ALG09598.1"/>
    </source>
</evidence>
<keyword evidence="8" id="KW-0378">Hydrolase</keyword>
<evidence type="ECO:0000256" key="3">
    <source>
        <dbReference type="ARBA" id="ARBA00005002"/>
    </source>
</evidence>
<gene>
    <name evidence="13" type="ORF">AOZ06_24250</name>
</gene>
<evidence type="ECO:0000256" key="1">
    <source>
        <dbReference type="ARBA" id="ARBA00001947"/>
    </source>
</evidence>
<keyword evidence="5" id="KW-0444">Lipid biosynthesis</keyword>
<dbReference type="UniPathway" id="UPA00359">
    <property type="reaction ID" value="UER00478"/>
</dbReference>
<evidence type="ECO:0000256" key="10">
    <source>
        <dbReference type="ARBA" id="ARBA00023098"/>
    </source>
</evidence>
<dbReference type="STRING" id="860235.AOZ06_24250"/>
<evidence type="ECO:0000256" key="9">
    <source>
        <dbReference type="ARBA" id="ARBA00022833"/>
    </source>
</evidence>
<comment type="cofactor">
    <cofactor evidence="1">
        <name>Zn(2+)</name>
        <dbReference type="ChEBI" id="CHEBI:29105"/>
    </cofactor>
</comment>
<organism evidence="13 14">
    <name type="scientific">Kibdelosporangium phytohabitans</name>
    <dbReference type="NCBI Taxonomy" id="860235"/>
    <lineage>
        <taxon>Bacteria</taxon>
        <taxon>Bacillati</taxon>
        <taxon>Actinomycetota</taxon>
        <taxon>Actinomycetes</taxon>
        <taxon>Pseudonocardiales</taxon>
        <taxon>Pseudonocardiaceae</taxon>
        <taxon>Kibdelosporangium</taxon>
    </lineage>
</organism>
<keyword evidence="10" id="KW-0443">Lipid metabolism</keyword>
<keyword evidence="6" id="KW-0441">Lipid A biosynthesis</keyword>
<keyword evidence="9" id="KW-0862">Zinc</keyword>
<keyword evidence="7" id="KW-0479">Metal-binding</keyword>
<dbReference type="Gene3D" id="3.30.1700.10">
    <property type="entry name" value="lpxc deacetylase, domain 2"/>
    <property type="match status" value="1"/>
</dbReference>
<dbReference type="KEGG" id="kphy:AOZ06_24250"/>
<feature type="compositionally biased region" description="Basic and acidic residues" evidence="12">
    <location>
        <begin position="1"/>
        <end position="11"/>
    </location>
</feature>
<dbReference type="AlphaFoldDB" id="A0A0N9HWE8"/>
<comment type="function">
    <text evidence="2">Catalyzes the hydrolysis of UDP-3-O-myristoyl-N-acetylglucosamine to form UDP-3-O-myristoylglucosamine and acetate, the committed step in lipid A biosynthesis.</text>
</comment>
<keyword evidence="14" id="KW-1185">Reference proteome</keyword>
<dbReference type="PANTHER" id="PTHR33694">
    <property type="entry name" value="UDP-3-O-ACYL-N-ACETYLGLUCOSAMINE DEACETYLASE 1, MITOCHONDRIAL-RELATED"/>
    <property type="match status" value="1"/>
</dbReference>
<name>A0A0N9HWE8_9PSEU</name>
<dbReference type="InterPro" id="IPR011334">
    <property type="entry name" value="UDP-acyl_GlcNac_deAcase_C"/>
</dbReference>
<protein>
    <recommendedName>
        <fullName evidence="4">UDP-3-O-acyl-N-acetylglucosamine deacetylase</fullName>
        <ecNumber evidence="4">3.5.1.108</ecNumber>
    </recommendedName>
</protein>
<dbReference type="InterPro" id="IPR015870">
    <property type="entry name" value="UDP-acyl_N-AcGlcN_deAcase_N"/>
</dbReference>
<dbReference type="GO" id="GO:0046872">
    <property type="term" value="F:metal ion binding"/>
    <property type="evidence" value="ECO:0007669"/>
    <property type="project" value="UniProtKB-KW"/>
</dbReference>
<reference evidence="13 14" key="1">
    <citation type="submission" date="2015-07" db="EMBL/GenBank/DDBJ databases">
        <title>Genome sequencing of Kibdelosporangium phytohabitans.</title>
        <authorList>
            <person name="Qin S."/>
            <person name="Xing K."/>
        </authorList>
    </citation>
    <scope>NUCLEOTIDE SEQUENCE [LARGE SCALE GENOMIC DNA]</scope>
    <source>
        <strain evidence="13 14">KLBMP1111</strain>
    </source>
</reference>
<evidence type="ECO:0000256" key="2">
    <source>
        <dbReference type="ARBA" id="ARBA00002923"/>
    </source>
</evidence>
<evidence type="ECO:0000256" key="5">
    <source>
        <dbReference type="ARBA" id="ARBA00022516"/>
    </source>
</evidence>
<comment type="pathway">
    <text evidence="3">Glycolipid biosynthesis; lipid IV(A) biosynthesis; lipid IV(A) from (3R)-3-hydroxytetradecanoyl-[acyl-carrier-protein] and UDP-N-acetyl-alpha-D-glucosamine: step 2/6.</text>
</comment>